<dbReference type="InterPro" id="IPR027377">
    <property type="entry name" value="ZAR1/RTP1-5-like_Znf-3CxxC"/>
</dbReference>
<sequence length="472" mass="57134">MSEKENCQDTTECDKSNTLINECVVSNLEENIALVTISSPVNSLEENDTSFTLGGWNFPVSYLEESDTPVTIGGWDFPMNDLEESNWDTPFNWEECYASLLNVTESFRFEIEEIEKKYELEKEQIERIYELEKEQVERKYELEKEKVKRKYNRLKNERIERKYELEKERVEKNYELEKEQAESTYELEKLQVERKYELIEKKFGRLKIERIKKMYELEKEQIIEIVRNLVHNKSYIVHGYWFCHQWKCEHKKPLQCISREKCEYRNKLDDLQLLYSGKCKHKSQCQSVMECRNKFKRKWQTENNCKLEWRKRYDQELLKKSLEVISERRTGWLEFFQACENNHENLISSFLLYTSENSNKPDLEIIRHLVWNHYYRVFGNWKCSRCQKKWRSAYTWISLQKFITKATGKQCLKGDYVMQKCKERTCGNDGIISSYKPLVRSESGEHKRHLCEKCKRGYECFESGTYFGYQYI</sequence>
<dbReference type="HOGENOM" id="CLU_578901_0_0_1"/>
<evidence type="ECO:0000313" key="6">
    <source>
        <dbReference type="EMBL" id="EXX58097.1"/>
    </source>
</evidence>
<name>A0A015ILM7_RHIIW</name>
<keyword evidence="3" id="KW-0862">Zinc</keyword>
<dbReference type="OrthoDB" id="10038672at2759"/>
<accession>A0A015ILM7</accession>
<comment type="caution">
    <text evidence="6">The sequence shown here is derived from an EMBL/GenBank/DDBJ whole genome shotgun (WGS) entry which is preliminary data.</text>
</comment>
<keyword evidence="7" id="KW-1185">Reference proteome</keyword>
<feature type="coiled-coil region" evidence="4">
    <location>
        <begin position="111"/>
        <end position="191"/>
    </location>
</feature>
<dbReference type="Proteomes" id="UP000022910">
    <property type="component" value="Unassembled WGS sequence"/>
</dbReference>
<evidence type="ECO:0000256" key="4">
    <source>
        <dbReference type="SAM" id="Coils"/>
    </source>
</evidence>
<dbReference type="SMR" id="A0A015ILM7"/>
<proteinExistence type="predicted"/>
<dbReference type="GO" id="GO:0008270">
    <property type="term" value="F:zinc ion binding"/>
    <property type="evidence" value="ECO:0007669"/>
    <property type="project" value="UniProtKB-KW"/>
</dbReference>
<feature type="domain" description="3CxxC-type" evidence="5">
    <location>
        <begin position="376"/>
        <end position="457"/>
    </location>
</feature>
<evidence type="ECO:0000256" key="1">
    <source>
        <dbReference type="ARBA" id="ARBA00022723"/>
    </source>
</evidence>
<dbReference type="AlphaFoldDB" id="A0A015ILM7"/>
<protein>
    <recommendedName>
        <fullName evidence="5">3CxxC-type domain-containing protein</fullName>
    </recommendedName>
</protein>
<evidence type="ECO:0000256" key="3">
    <source>
        <dbReference type="ARBA" id="ARBA00022833"/>
    </source>
</evidence>
<evidence type="ECO:0000259" key="5">
    <source>
        <dbReference type="SMART" id="SM01328"/>
    </source>
</evidence>
<gene>
    <name evidence="6" type="ORF">RirG_201020</name>
</gene>
<keyword evidence="1" id="KW-0479">Metal-binding</keyword>
<dbReference type="EMBL" id="JEMT01027026">
    <property type="protein sequence ID" value="EXX58097.1"/>
    <property type="molecule type" value="Genomic_DNA"/>
</dbReference>
<evidence type="ECO:0000313" key="7">
    <source>
        <dbReference type="Proteomes" id="UP000022910"/>
    </source>
</evidence>
<evidence type="ECO:0000256" key="2">
    <source>
        <dbReference type="ARBA" id="ARBA00022771"/>
    </source>
</evidence>
<keyword evidence="2" id="KW-0863">Zinc-finger</keyword>
<organism evidence="6 7">
    <name type="scientific">Rhizophagus irregularis (strain DAOM 197198w)</name>
    <name type="common">Glomus intraradices</name>
    <dbReference type="NCBI Taxonomy" id="1432141"/>
    <lineage>
        <taxon>Eukaryota</taxon>
        <taxon>Fungi</taxon>
        <taxon>Fungi incertae sedis</taxon>
        <taxon>Mucoromycota</taxon>
        <taxon>Glomeromycotina</taxon>
        <taxon>Glomeromycetes</taxon>
        <taxon>Glomerales</taxon>
        <taxon>Glomeraceae</taxon>
        <taxon>Rhizophagus</taxon>
    </lineage>
</organism>
<reference evidence="6 7" key="1">
    <citation type="submission" date="2014-02" db="EMBL/GenBank/DDBJ databases">
        <title>Single nucleus genome sequencing reveals high similarity among nuclei of an endomycorrhizal fungus.</title>
        <authorList>
            <person name="Lin K."/>
            <person name="Geurts R."/>
            <person name="Zhang Z."/>
            <person name="Limpens E."/>
            <person name="Saunders D.G."/>
            <person name="Mu D."/>
            <person name="Pang E."/>
            <person name="Cao H."/>
            <person name="Cha H."/>
            <person name="Lin T."/>
            <person name="Zhou Q."/>
            <person name="Shang Y."/>
            <person name="Li Y."/>
            <person name="Ivanov S."/>
            <person name="Sharma T."/>
            <person name="Velzen R.V."/>
            <person name="Ruijter N.D."/>
            <person name="Aanen D.K."/>
            <person name="Win J."/>
            <person name="Kamoun S."/>
            <person name="Bisseling T."/>
            <person name="Huang S."/>
        </authorList>
    </citation>
    <scope>NUCLEOTIDE SEQUENCE [LARGE SCALE GENOMIC DNA]</scope>
    <source>
        <strain evidence="7">DAOM197198w</strain>
    </source>
</reference>
<keyword evidence="4" id="KW-0175">Coiled coil</keyword>
<dbReference type="SMART" id="SM01328">
    <property type="entry name" value="zf-3CxxC"/>
    <property type="match status" value="1"/>
</dbReference>